<dbReference type="EMBL" id="LJVE01000015">
    <property type="protein sequence ID" value="KPL15400.1"/>
    <property type="molecule type" value="Genomic_DNA"/>
</dbReference>
<dbReference type="InterPro" id="IPR000462">
    <property type="entry name" value="CDP-OH_P_trans"/>
</dbReference>
<accession>A0A0S8K0R5</accession>
<evidence type="ECO:0000256" key="1">
    <source>
        <dbReference type="ARBA" id="ARBA00022679"/>
    </source>
</evidence>
<dbReference type="AlphaFoldDB" id="A0A0S8K0R5"/>
<evidence type="ECO:0000313" key="5">
    <source>
        <dbReference type="Proteomes" id="UP000050975"/>
    </source>
</evidence>
<evidence type="ECO:0000256" key="2">
    <source>
        <dbReference type="RuleBase" id="RU003750"/>
    </source>
</evidence>
<dbReference type="PROSITE" id="PS00379">
    <property type="entry name" value="CDP_ALCOHOL_P_TRANSF"/>
    <property type="match status" value="1"/>
</dbReference>
<dbReference type="Pfam" id="PF01066">
    <property type="entry name" value="CDP-OH_P_transf"/>
    <property type="match status" value="1"/>
</dbReference>
<evidence type="ECO:0008006" key="6">
    <source>
        <dbReference type="Google" id="ProtNLM"/>
    </source>
</evidence>
<evidence type="ECO:0000313" key="4">
    <source>
        <dbReference type="EMBL" id="KPL15400.1"/>
    </source>
</evidence>
<name>A0A0S8K0R5_UNCW3</name>
<reference evidence="4 5" key="1">
    <citation type="journal article" date="2015" name="Microbiome">
        <title>Genomic resolution of linkages in carbon, nitrogen, and sulfur cycling among widespread estuary sediment bacteria.</title>
        <authorList>
            <person name="Baker B.J."/>
            <person name="Lazar C.S."/>
            <person name="Teske A.P."/>
            <person name="Dick G.J."/>
        </authorList>
    </citation>
    <scope>NUCLEOTIDE SEQUENCE [LARGE SCALE GENOMIC DNA]</scope>
    <source>
        <strain evidence="4">SM1_77</strain>
    </source>
</reference>
<dbReference type="PATRIC" id="fig|1703778.3.peg.1285"/>
<dbReference type="Gene3D" id="1.20.120.1760">
    <property type="match status" value="1"/>
</dbReference>
<keyword evidence="3" id="KW-0472">Membrane</keyword>
<organism evidence="4 5">
    <name type="scientific">candidate division WOR_3 bacterium SM1_77</name>
    <dbReference type="NCBI Taxonomy" id="1703778"/>
    <lineage>
        <taxon>Bacteria</taxon>
        <taxon>Bacteria division WOR-3</taxon>
    </lineage>
</organism>
<gene>
    <name evidence="4" type="ORF">AMJ74_01615</name>
</gene>
<keyword evidence="3" id="KW-1133">Transmembrane helix</keyword>
<protein>
    <recommendedName>
        <fullName evidence="6">CDP-alcohol phosphatidyltransferase family protein</fullName>
    </recommendedName>
</protein>
<feature type="transmembrane region" description="Helical" evidence="3">
    <location>
        <begin position="166"/>
        <end position="185"/>
    </location>
</feature>
<dbReference type="GO" id="GO:0008654">
    <property type="term" value="P:phospholipid biosynthetic process"/>
    <property type="evidence" value="ECO:0007669"/>
    <property type="project" value="InterPro"/>
</dbReference>
<keyword evidence="1 2" id="KW-0808">Transferase</keyword>
<evidence type="ECO:0000256" key="3">
    <source>
        <dbReference type="SAM" id="Phobius"/>
    </source>
</evidence>
<dbReference type="GO" id="GO:0016780">
    <property type="term" value="F:phosphotransferase activity, for other substituted phosphate groups"/>
    <property type="evidence" value="ECO:0007669"/>
    <property type="project" value="InterPro"/>
</dbReference>
<sequence length="193" mass="22127">MTKIKEMGRKFFVRPLVAILLALNIHPNVITVSSLILAVIAFFFYKNGTFWAGAIFLFWCGIFDTFDGEIARHKNMISKLGSFLDSTVDRINEFIIYFGLYFYYFGKTSYVHYWILVAIFGSMMVSYTRARAEGLGISPQVGIFERFTRIVLLIAGSVFGPRVMPYIIIILGIGTIQTTIQRIIFVRQRSEKD</sequence>
<comment type="caution">
    <text evidence="4">The sequence shown here is derived from an EMBL/GenBank/DDBJ whole genome shotgun (WGS) entry which is preliminary data.</text>
</comment>
<comment type="similarity">
    <text evidence="2">Belongs to the CDP-alcohol phosphatidyltransferase class-I family.</text>
</comment>
<dbReference type="Proteomes" id="UP000050975">
    <property type="component" value="Unassembled WGS sequence"/>
</dbReference>
<keyword evidence="3" id="KW-0812">Transmembrane</keyword>
<dbReference type="InterPro" id="IPR048254">
    <property type="entry name" value="CDP_ALCOHOL_P_TRANSF_CS"/>
</dbReference>
<feature type="transmembrane region" description="Helical" evidence="3">
    <location>
        <begin position="12"/>
        <end position="44"/>
    </location>
</feature>
<feature type="transmembrane region" description="Helical" evidence="3">
    <location>
        <begin position="50"/>
        <end position="66"/>
    </location>
</feature>
<dbReference type="GO" id="GO:0016020">
    <property type="term" value="C:membrane"/>
    <property type="evidence" value="ECO:0007669"/>
    <property type="project" value="InterPro"/>
</dbReference>
<dbReference type="InterPro" id="IPR043130">
    <property type="entry name" value="CDP-OH_PTrfase_TM_dom"/>
</dbReference>
<proteinExistence type="inferred from homology"/>
<feature type="transmembrane region" description="Helical" evidence="3">
    <location>
        <begin position="87"/>
        <end position="105"/>
    </location>
</feature>